<name>A0A1E7QZN3_9GAMM</name>
<sequence length="73" mass="8595">MKKMNEWLVAKATNGHEIIVKIIPLKRIQNFMEGRQEWVEVGQKIQLKCGQEIEMNLDCKSFYISANQLYKLP</sequence>
<accession>A0A1E7QZN3</accession>
<dbReference type="OrthoDB" id="6699874at2"/>
<protein>
    <submittedName>
        <fullName evidence="1">Transposase</fullName>
    </submittedName>
</protein>
<evidence type="ECO:0000313" key="2">
    <source>
        <dbReference type="Proteomes" id="UP000185895"/>
    </source>
</evidence>
<gene>
    <name evidence="1" type="ORF">BJI46_14585</name>
</gene>
<dbReference type="Proteomes" id="UP000185895">
    <property type="component" value="Unassembled WGS sequence"/>
</dbReference>
<proteinExistence type="predicted"/>
<organism evidence="1 2">
    <name type="scientific">Acinetobacter qingfengensis</name>
    <dbReference type="NCBI Taxonomy" id="1262585"/>
    <lineage>
        <taxon>Bacteria</taxon>
        <taxon>Pseudomonadati</taxon>
        <taxon>Pseudomonadota</taxon>
        <taxon>Gammaproteobacteria</taxon>
        <taxon>Moraxellales</taxon>
        <taxon>Moraxellaceae</taxon>
        <taxon>Acinetobacter</taxon>
    </lineage>
</organism>
<keyword evidence="2" id="KW-1185">Reference proteome</keyword>
<comment type="caution">
    <text evidence="1">The sequence shown here is derived from an EMBL/GenBank/DDBJ whole genome shotgun (WGS) entry which is preliminary data.</text>
</comment>
<evidence type="ECO:0000313" key="1">
    <source>
        <dbReference type="EMBL" id="OEY92532.1"/>
    </source>
</evidence>
<dbReference type="AlphaFoldDB" id="A0A1E7QZN3"/>
<dbReference type="EMBL" id="MKKK01000063">
    <property type="protein sequence ID" value="OEY92532.1"/>
    <property type="molecule type" value="Genomic_DNA"/>
</dbReference>
<reference evidence="1 2" key="1">
    <citation type="submission" date="2016-09" db="EMBL/GenBank/DDBJ databases">
        <authorList>
            <person name="Capua I."/>
            <person name="De Benedictis P."/>
            <person name="Joannis T."/>
            <person name="Lombin L.H."/>
            <person name="Cattoli G."/>
        </authorList>
    </citation>
    <scope>NUCLEOTIDE SEQUENCE [LARGE SCALE GENOMIC DNA]</scope>
    <source>
        <strain evidence="1 2">ANC 4671</strain>
    </source>
</reference>